<reference evidence="1 2" key="1">
    <citation type="submission" date="2019-03" db="EMBL/GenBank/DDBJ databases">
        <title>First draft genome of Liparis tanakae, snailfish: a comprehensive survey of snailfish specific genes.</title>
        <authorList>
            <person name="Kim W."/>
            <person name="Song I."/>
            <person name="Jeong J.-H."/>
            <person name="Kim D."/>
            <person name="Kim S."/>
            <person name="Ryu S."/>
            <person name="Song J.Y."/>
            <person name="Lee S.K."/>
        </authorList>
    </citation>
    <scope>NUCLEOTIDE SEQUENCE [LARGE SCALE GENOMIC DNA]</scope>
    <source>
        <tissue evidence="1">Muscle</tissue>
    </source>
</reference>
<accession>A0A4Z2H808</accession>
<dbReference type="AlphaFoldDB" id="A0A4Z2H808"/>
<protein>
    <submittedName>
        <fullName evidence="1">Uncharacterized protein</fullName>
    </submittedName>
</protein>
<name>A0A4Z2H808_9TELE</name>
<comment type="caution">
    <text evidence="1">The sequence shown here is derived from an EMBL/GenBank/DDBJ whole genome shotgun (WGS) entry which is preliminary data.</text>
</comment>
<evidence type="ECO:0000313" key="2">
    <source>
        <dbReference type="Proteomes" id="UP000314294"/>
    </source>
</evidence>
<organism evidence="1 2">
    <name type="scientific">Liparis tanakae</name>
    <name type="common">Tanaka's snailfish</name>
    <dbReference type="NCBI Taxonomy" id="230148"/>
    <lineage>
        <taxon>Eukaryota</taxon>
        <taxon>Metazoa</taxon>
        <taxon>Chordata</taxon>
        <taxon>Craniata</taxon>
        <taxon>Vertebrata</taxon>
        <taxon>Euteleostomi</taxon>
        <taxon>Actinopterygii</taxon>
        <taxon>Neopterygii</taxon>
        <taxon>Teleostei</taxon>
        <taxon>Neoteleostei</taxon>
        <taxon>Acanthomorphata</taxon>
        <taxon>Eupercaria</taxon>
        <taxon>Perciformes</taxon>
        <taxon>Cottioidei</taxon>
        <taxon>Cottales</taxon>
        <taxon>Liparidae</taxon>
        <taxon>Liparis</taxon>
    </lineage>
</organism>
<sequence length="81" mass="8689">MGGGHADDVTLRPRRSRWDAKWEATAAMTSLLGLLNDAQIGLPEPSSSSSTEACGQTGEVLTRVARDHICPTYPVATLVFF</sequence>
<keyword evidence="2" id="KW-1185">Reference proteome</keyword>
<proteinExistence type="predicted"/>
<dbReference type="Proteomes" id="UP000314294">
    <property type="component" value="Unassembled WGS sequence"/>
</dbReference>
<gene>
    <name evidence="1" type="ORF">EYF80_028762</name>
</gene>
<evidence type="ECO:0000313" key="1">
    <source>
        <dbReference type="EMBL" id="TNN60984.1"/>
    </source>
</evidence>
<dbReference type="EMBL" id="SRLO01000323">
    <property type="protein sequence ID" value="TNN60984.1"/>
    <property type="molecule type" value="Genomic_DNA"/>
</dbReference>